<evidence type="ECO:0008006" key="3">
    <source>
        <dbReference type="Google" id="ProtNLM"/>
    </source>
</evidence>
<dbReference type="EMBL" id="MCRJ01000230">
    <property type="protein sequence ID" value="ODN66293.1"/>
    <property type="molecule type" value="Genomic_DNA"/>
</dbReference>
<keyword evidence="2" id="KW-1185">Reference proteome</keyword>
<dbReference type="Proteomes" id="UP000094622">
    <property type="component" value="Unassembled WGS sequence"/>
</dbReference>
<dbReference type="AlphaFoldDB" id="A0A1E3GQG5"/>
<evidence type="ECO:0000313" key="1">
    <source>
        <dbReference type="EMBL" id="ODN66293.1"/>
    </source>
</evidence>
<evidence type="ECO:0000313" key="2">
    <source>
        <dbReference type="Proteomes" id="UP000094622"/>
    </source>
</evidence>
<comment type="caution">
    <text evidence="1">The sequence shown here is derived from an EMBL/GenBank/DDBJ whole genome shotgun (WGS) entry which is preliminary data.</text>
</comment>
<protein>
    <recommendedName>
        <fullName evidence="3">CRISPR-associated protein Cse1</fullName>
    </recommendedName>
</protein>
<reference evidence="1 2" key="1">
    <citation type="submission" date="2016-07" db="EMBL/GenBank/DDBJ databases">
        <title>Draft Genome Sequence of Methylobrevis pamukkalensis PK2.</title>
        <authorList>
            <person name="Vasilenko O.V."/>
            <person name="Doronina N.V."/>
            <person name="Shmareva M.N."/>
            <person name="Tarlachkov S.V."/>
            <person name="Mustakhimov I."/>
            <person name="Trotsenko Y.A."/>
        </authorList>
    </citation>
    <scope>NUCLEOTIDE SEQUENCE [LARGE SCALE GENOMIC DNA]</scope>
    <source>
        <strain evidence="1 2">PK2</strain>
    </source>
</reference>
<proteinExistence type="predicted"/>
<gene>
    <name evidence="1" type="ORF">A6302_04450</name>
</gene>
<name>A0A1E3GQG5_9HYPH</name>
<sequence length="478" mass="53257">MTRSEVTTFPALRPHQRPAWHMFLVQLAVLSLDAAGLRELPESEAGWREILRGLTADFPEDEPWHLIVADRKRPAFLQPPDPGGLKWSKVATADALDMVITSRNHDLKREIAREAAPQDWLFALVSLQTMEGYSGRSNYGIARMNGGSSSRVLIGLAPASPGRSDVDPSLWWQRDVGRLLETRSGLAGKALLWLEPWPEGEALDLAALDPQFIEVCRRVRLAEKNGRISAERSTSSAARIAAEEAKGNTGDPWTPVDFQGKAFTLGEGADWTNERLVRLLFKTGGRKWNAPLLARPFPGEEAEPMLLIAEAFARGNSKTDGFRSRVIPVPKAILQEFLGPRPVDVADGLLKDIAAIELALRNGLALVAARGEQEKVKKPHYERTRSACEALRREADRLFFTELWDRVEATVDADFTRLRLAFLEKLAEAARKEFQAALTAIPCASLMRPRAEVRGKARLDWKLHEAIRDFKQMEVADA</sequence>
<organism evidence="1 2">
    <name type="scientific">Methylobrevis pamukkalensis</name>
    <dbReference type="NCBI Taxonomy" id="1439726"/>
    <lineage>
        <taxon>Bacteria</taxon>
        <taxon>Pseudomonadati</taxon>
        <taxon>Pseudomonadota</taxon>
        <taxon>Alphaproteobacteria</taxon>
        <taxon>Hyphomicrobiales</taxon>
        <taxon>Pleomorphomonadaceae</taxon>
        <taxon>Methylobrevis</taxon>
    </lineage>
</organism>
<accession>A0A1E3GQG5</accession>
<dbReference type="PATRIC" id="fig|1439726.3.peg.4738"/>